<evidence type="ECO:0000313" key="2">
    <source>
        <dbReference type="Proteomes" id="UP001281147"/>
    </source>
</evidence>
<dbReference type="Proteomes" id="UP001281147">
    <property type="component" value="Unassembled WGS sequence"/>
</dbReference>
<reference evidence="1" key="1">
    <citation type="submission" date="2023-07" db="EMBL/GenBank/DDBJ databases">
        <title>Black Yeasts Isolated from many extreme environments.</title>
        <authorList>
            <person name="Coleine C."/>
            <person name="Stajich J.E."/>
            <person name="Selbmann L."/>
        </authorList>
    </citation>
    <scope>NUCLEOTIDE SEQUENCE</scope>
    <source>
        <strain evidence="1">CCFEE 5714</strain>
    </source>
</reference>
<keyword evidence="2" id="KW-1185">Reference proteome</keyword>
<accession>A0ACC3NXU4</accession>
<evidence type="ECO:0000313" key="1">
    <source>
        <dbReference type="EMBL" id="KAK3724545.1"/>
    </source>
</evidence>
<sequence>MSKRQFKSQASSGRAGGTFGGLGSSTFGTDNSSVLSYIQEPPDYSSIDNPNVVVAFKNLSKKDATTKSKALEDLQACVDPADAEITDAFLEAWAKIFPRLSIDSARRVRQLSHTLNGQICAKCGKRTVKHMPRIAGPWLAGTFDNDRAAAKAAADALNLVFSSLEKLQGVRRTFQRSIIEFCQGAALHETVKTLSDERTISSDEASATYTRVVSTSLSVMTSLMSELQLEDRKKEQQLYDETFQDPKLWELACNADAGVRRSIHRLVRTALDKQPELLQNHLKIVSSTYVYKGLHSDQTGSALDFIQTLGALTSALPTIWTDAYSGKRSATSRLRHLLKQGSQSASAEYWQALKDLFKQLPQPILTATSEEAAELFSSARTGVSRKEERFNASSAWPAYFTLVDIVLSSSSELDQQALLDKHVMPVVRQYLQPAPETAEWSITGAKAAWVVSNVTIVKSLAPLLEKEWPELANNVIEVAKLSQPEQSKDFEKSQKHVASTGERWADLQKELWNTNNDFLQSVEKTFVTTNTKILEECIALVVARNGKPYGAAAIIEQLLRQCSGRLLSDEVFRTDYTAFVEKDVPALIFSSSQRQLIHGLYAANSDPMFHAAFETLLRGVFDADESADARLTALRQLFPQSVPAEAVQIAKGMPDFQDFFLQNMLSTSAGTSTTLFADLVKLDVLAPETTDAILTNLTTSLAVHDESESSLEALEMVSKANENTVKEFMSKQGGAGEHLLPNLLRLEQSSNDTVAERATAMTSRLSSAIGESKSSARYNVVLQNLESVSAESLPIDAVHDLTNRLVGPEHTLQSPLDILPDLALWQRSLCATLMPLRQALAILSPLGGAIHFVRPDNASKQEQVRYDGEGLSQALRMAMYAGKLLLERDILPQLGDVRDSVLALLYISVLAAEDNISILGVNGLWKTETPEDTEAQVLEFISEANRLLSGHWKSLPPSAGLGTPEDQSPMISALERIQEGHGALSVVAYYVELAKARLRENQIEHHGFSTKHVESLEAAVKHHRAAKELLPLVSILVGLQQPLSGTPTLNRYCNELVADLTDLNIEEQEQTGLQNLVILSTIMRTQEDIITGIAKQRLIFLVKRLIAWLESDVSLPTRSEVCKLLAHLFPGMADMYGEHWEQAFQFVTGYWTSIAGNGAREVIEEGHILLQHASLGLLATLKKLAKSEEPNDDLVDALKDKEEPIRIGLVNLLTSANGVSDETHQPLMITHELLARQIGLLPFKPAQDLGDLYPLMYTPSRPVQEAAFEFLHKQVPAAQEQISLEAALDNKTAQLPDELLSLIIEAPTLDSLANAPFERSMPLSLRGYLFSWRLLFDHFSGSSFRVKGDYIEQLKDGTYLSDLLSLTFDFLGHTRGRPVDVSKLDVQEYIPDTEPSPEKDVQWLLTHLYFQALTYLPSLVKSYYLDIRSRQTSQAVENWTAKYISPLAINASLQAVAEWSEKSVKEDPEYEKMNVKVGMRSKEISVGYIVDEQTMAMKVVLPDAYPLVSAQVQGVSRVAVKEEKWQSWLRNCQGVITFSNGSITDGLSAWRKNVTGALKGQSECAICYSIISADKQLPTKRCPTCKNLFHSSCLFKWFKTSNASTCPLCRNPFNFN</sequence>
<comment type="caution">
    <text evidence="1">The sequence shown here is derived from an EMBL/GenBank/DDBJ whole genome shotgun (WGS) entry which is preliminary data.</text>
</comment>
<proteinExistence type="predicted"/>
<dbReference type="EMBL" id="JAUTXU010000005">
    <property type="protein sequence ID" value="KAK3724545.1"/>
    <property type="molecule type" value="Genomic_DNA"/>
</dbReference>
<name>A0ACC3NXU4_9PEZI</name>
<organism evidence="1 2">
    <name type="scientific">Vermiconidia calcicola</name>
    <dbReference type="NCBI Taxonomy" id="1690605"/>
    <lineage>
        <taxon>Eukaryota</taxon>
        <taxon>Fungi</taxon>
        <taxon>Dikarya</taxon>
        <taxon>Ascomycota</taxon>
        <taxon>Pezizomycotina</taxon>
        <taxon>Dothideomycetes</taxon>
        <taxon>Dothideomycetidae</taxon>
        <taxon>Mycosphaerellales</taxon>
        <taxon>Extremaceae</taxon>
        <taxon>Vermiconidia</taxon>
    </lineage>
</organism>
<gene>
    <name evidence="1" type="ORF">LTR37_001169</name>
</gene>
<protein>
    <submittedName>
        <fullName evidence="1">Uncharacterized protein</fullName>
    </submittedName>
</protein>